<proteinExistence type="predicted"/>
<protein>
    <submittedName>
        <fullName evidence="7">Branched-chain amino acid ABC transporter permease</fullName>
    </submittedName>
</protein>
<sequence>MTDDRCVMDTNTHPGAVLVGSADQLAEQRPMPKGGALAAVEIVRVAAMVAAVAALPLVIPVNIATEVLIYGIFAMATNLLVGTAGLYSFGQAAFFGAGGYVAGYFLAQGFVSLPLALLLAGTGGGTLAALIGALSIRRTGIYFMMLTFAFNQLVFYVIYSWQSVTGGEDGLAGIRRGTIELPFLGTLKFDDNRAFYALAAVLFLASMAILIRMTRSPFGLVLAAARQNARRTTSLGYSVHALQLAAFVIAGVISGIAGALFGMLYRIMPIDAVHWTGSAYVVFMVLIGGQRSMLGPVLGAAIFIWLQGLFSLVWTRWPLLLGLFVIVVMFYLPGGLLDFFARVLAWRSRLREQRQ</sequence>
<evidence type="ECO:0000256" key="3">
    <source>
        <dbReference type="ARBA" id="ARBA00022692"/>
    </source>
</evidence>
<evidence type="ECO:0000256" key="5">
    <source>
        <dbReference type="ARBA" id="ARBA00023136"/>
    </source>
</evidence>
<dbReference type="CDD" id="cd06581">
    <property type="entry name" value="TM_PBP1_LivM_like"/>
    <property type="match status" value="1"/>
</dbReference>
<keyword evidence="8" id="KW-1185">Reference proteome</keyword>
<keyword evidence="2" id="KW-1003">Cell membrane</keyword>
<feature type="transmembrane region" description="Helical" evidence="6">
    <location>
        <begin position="267"/>
        <end position="287"/>
    </location>
</feature>
<evidence type="ECO:0000256" key="1">
    <source>
        <dbReference type="ARBA" id="ARBA00004651"/>
    </source>
</evidence>
<dbReference type="InterPro" id="IPR043428">
    <property type="entry name" value="LivM-like"/>
</dbReference>
<feature type="transmembrane region" description="Helical" evidence="6">
    <location>
        <begin position="294"/>
        <end position="314"/>
    </location>
</feature>
<dbReference type="GO" id="GO:0005886">
    <property type="term" value="C:plasma membrane"/>
    <property type="evidence" value="ECO:0007669"/>
    <property type="project" value="UniProtKB-SubCell"/>
</dbReference>
<comment type="subcellular location">
    <subcellularLocation>
        <location evidence="1">Cell membrane</location>
        <topology evidence="1">Multi-pass membrane protein</topology>
    </subcellularLocation>
</comment>
<dbReference type="PANTHER" id="PTHR30482:SF17">
    <property type="entry name" value="ABC TRANSPORTER ATP-BINDING PROTEIN"/>
    <property type="match status" value="1"/>
</dbReference>
<dbReference type="Proteomes" id="UP000436468">
    <property type="component" value="Unassembled WGS sequence"/>
</dbReference>
<dbReference type="InterPro" id="IPR001851">
    <property type="entry name" value="ABC_transp_permease"/>
</dbReference>
<evidence type="ECO:0000256" key="2">
    <source>
        <dbReference type="ARBA" id="ARBA00022475"/>
    </source>
</evidence>
<evidence type="ECO:0000256" key="4">
    <source>
        <dbReference type="ARBA" id="ARBA00022989"/>
    </source>
</evidence>
<feature type="transmembrane region" description="Helical" evidence="6">
    <location>
        <begin position="320"/>
        <end position="345"/>
    </location>
</feature>
<evidence type="ECO:0000313" key="8">
    <source>
        <dbReference type="Proteomes" id="UP000436468"/>
    </source>
</evidence>
<dbReference type="AlphaFoldDB" id="A0A844SC89"/>
<comment type="caution">
    <text evidence="7">The sequence shown here is derived from an EMBL/GenBank/DDBJ whole genome shotgun (WGS) entry which is preliminary data.</text>
</comment>
<reference evidence="7 8" key="1">
    <citation type="submission" date="2019-12" db="EMBL/GenBank/DDBJ databases">
        <title>Draft genome sequences Bradyrhizobium cajani AMBPC1010, Bradyrhizobium pachyrhizi AMBPC1040 and Bradyrhizobium yuanmingense ALSPC3051, three plant growth promoting strains isolated from nodules of Cajanus cajan L. in Dominican Republic.</title>
        <authorList>
            <person name="Flores-Felix J.D."/>
            <person name="Araujo J."/>
            <person name="Diaz-Alcantara C."/>
            <person name="Gonzalez-Andres F."/>
            <person name="Velazquez E."/>
        </authorList>
    </citation>
    <scope>NUCLEOTIDE SEQUENCE [LARGE SCALE GENOMIC DNA]</scope>
    <source>
        <strain evidence="7 8">1040</strain>
    </source>
</reference>
<keyword evidence="4 6" id="KW-1133">Transmembrane helix</keyword>
<feature type="transmembrane region" description="Helical" evidence="6">
    <location>
        <begin position="35"/>
        <end position="55"/>
    </location>
</feature>
<name>A0A844SC89_9BRAD</name>
<feature type="transmembrane region" description="Helical" evidence="6">
    <location>
        <begin position="67"/>
        <end position="90"/>
    </location>
</feature>
<dbReference type="GO" id="GO:0015658">
    <property type="term" value="F:branched-chain amino acid transmembrane transporter activity"/>
    <property type="evidence" value="ECO:0007669"/>
    <property type="project" value="InterPro"/>
</dbReference>
<feature type="transmembrane region" description="Helical" evidence="6">
    <location>
        <begin position="235"/>
        <end position="261"/>
    </location>
</feature>
<keyword evidence="3 6" id="KW-0812">Transmembrane</keyword>
<evidence type="ECO:0000313" key="7">
    <source>
        <dbReference type="EMBL" id="MVT64668.1"/>
    </source>
</evidence>
<accession>A0A844SC89</accession>
<evidence type="ECO:0000256" key="6">
    <source>
        <dbReference type="SAM" id="Phobius"/>
    </source>
</evidence>
<feature type="transmembrane region" description="Helical" evidence="6">
    <location>
        <begin position="194"/>
        <end position="214"/>
    </location>
</feature>
<gene>
    <name evidence="7" type="ORF">GPL21_06015</name>
</gene>
<organism evidence="7 8">
    <name type="scientific">Bradyrhizobium pachyrhizi</name>
    <dbReference type="NCBI Taxonomy" id="280333"/>
    <lineage>
        <taxon>Bacteria</taxon>
        <taxon>Pseudomonadati</taxon>
        <taxon>Pseudomonadota</taxon>
        <taxon>Alphaproteobacteria</taxon>
        <taxon>Hyphomicrobiales</taxon>
        <taxon>Nitrobacteraceae</taxon>
        <taxon>Bradyrhizobium</taxon>
    </lineage>
</organism>
<feature type="transmembrane region" description="Helical" evidence="6">
    <location>
        <begin position="110"/>
        <end position="134"/>
    </location>
</feature>
<keyword evidence="5 6" id="KW-0472">Membrane</keyword>
<dbReference type="Pfam" id="PF02653">
    <property type="entry name" value="BPD_transp_2"/>
    <property type="match status" value="1"/>
</dbReference>
<dbReference type="PANTHER" id="PTHR30482">
    <property type="entry name" value="HIGH-AFFINITY BRANCHED-CHAIN AMINO ACID TRANSPORT SYSTEM PERMEASE"/>
    <property type="match status" value="1"/>
</dbReference>
<dbReference type="EMBL" id="WQNF01000003">
    <property type="protein sequence ID" value="MVT64668.1"/>
    <property type="molecule type" value="Genomic_DNA"/>
</dbReference>
<feature type="transmembrane region" description="Helical" evidence="6">
    <location>
        <begin position="141"/>
        <end position="161"/>
    </location>
</feature>